<dbReference type="EMBL" id="CM001220">
    <property type="protein sequence ID" value="KEH31958.1"/>
    <property type="molecule type" value="Genomic_DNA"/>
</dbReference>
<name>A0A072USC2_MEDTR</name>
<protein>
    <submittedName>
        <fullName evidence="1 2">Uncharacterized protein</fullName>
    </submittedName>
</protein>
<reference evidence="1 3" key="2">
    <citation type="journal article" date="2014" name="BMC Genomics">
        <title>An improved genome release (version Mt4.0) for the model legume Medicago truncatula.</title>
        <authorList>
            <person name="Tang H."/>
            <person name="Krishnakumar V."/>
            <person name="Bidwell S."/>
            <person name="Rosen B."/>
            <person name="Chan A."/>
            <person name="Zhou S."/>
            <person name="Gentzbittel L."/>
            <person name="Childs K.L."/>
            <person name="Yandell M."/>
            <person name="Gundlach H."/>
            <person name="Mayer K.F."/>
            <person name="Schwartz D.C."/>
            <person name="Town C.D."/>
        </authorList>
    </citation>
    <scope>GENOME REANNOTATION</scope>
    <source>
        <strain evidence="1">A17</strain>
        <strain evidence="2 3">cv. Jemalong A17</strain>
    </source>
</reference>
<sequence>MYVLVQIKVLHSNFHQLGTNTVESGTSVHTMPHGPSFCVHLIHKPSDILQRSEWSRFIYQFEDDRLSSISAPHPKPPIMLPASGK</sequence>
<dbReference type="HOGENOM" id="CLU_2516051_0_0_1"/>
<evidence type="ECO:0000313" key="1">
    <source>
        <dbReference type="EMBL" id="KEH31958.1"/>
    </source>
</evidence>
<reference evidence="2" key="3">
    <citation type="submission" date="2015-04" db="UniProtKB">
        <authorList>
            <consortium name="EnsemblPlants"/>
        </authorList>
    </citation>
    <scope>IDENTIFICATION</scope>
    <source>
        <strain evidence="2">cv. Jemalong A17</strain>
    </source>
</reference>
<reference evidence="1 3" key="1">
    <citation type="journal article" date="2011" name="Nature">
        <title>The Medicago genome provides insight into the evolution of rhizobial symbioses.</title>
        <authorList>
            <person name="Young N.D."/>
            <person name="Debelle F."/>
            <person name="Oldroyd G.E."/>
            <person name="Geurts R."/>
            <person name="Cannon S.B."/>
            <person name="Udvardi M.K."/>
            <person name="Benedito V.A."/>
            <person name="Mayer K.F."/>
            <person name="Gouzy J."/>
            <person name="Schoof H."/>
            <person name="Van de Peer Y."/>
            <person name="Proost S."/>
            <person name="Cook D.R."/>
            <person name="Meyers B.C."/>
            <person name="Spannagl M."/>
            <person name="Cheung F."/>
            <person name="De Mita S."/>
            <person name="Krishnakumar V."/>
            <person name="Gundlach H."/>
            <person name="Zhou S."/>
            <person name="Mudge J."/>
            <person name="Bharti A.K."/>
            <person name="Murray J.D."/>
            <person name="Naoumkina M.A."/>
            <person name="Rosen B."/>
            <person name="Silverstein K.A."/>
            <person name="Tang H."/>
            <person name="Rombauts S."/>
            <person name="Zhao P.X."/>
            <person name="Zhou P."/>
            <person name="Barbe V."/>
            <person name="Bardou P."/>
            <person name="Bechner M."/>
            <person name="Bellec A."/>
            <person name="Berger A."/>
            <person name="Berges H."/>
            <person name="Bidwell S."/>
            <person name="Bisseling T."/>
            <person name="Choisne N."/>
            <person name="Couloux A."/>
            <person name="Denny R."/>
            <person name="Deshpande S."/>
            <person name="Dai X."/>
            <person name="Doyle J.J."/>
            <person name="Dudez A.M."/>
            <person name="Farmer A.D."/>
            <person name="Fouteau S."/>
            <person name="Franken C."/>
            <person name="Gibelin C."/>
            <person name="Gish J."/>
            <person name="Goldstein S."/>
            <person name="Gonzalez A.J."/>
            <person name="Green P.J."/>
            <person name="Hallab A."/>
            <person name="Hartog M."/>
            <person name="Hua A."/>
            <person name="Humphray S.J."/>
            <person name="Jeong D.H."/>
            <person name="Jing Y."/>
            <person name="Jocker A."/>
            <person name="Kenton S.M."/>
            <person name="Kim D.J."/>
            <person name="Klee K."/>
            <person name="Lai H."/>
            <person name="Lang C."/>
            <person name="Lin S."/>
            <person name="Macmil S.L."/>
            <person name="Magdelenat G."/>
            <person name="Matthews L."/>
            <person name="McCorrison J."/>
            <person name="Monaghan E.L."/>
            <person name="Mun J.H."/>
            <person name="Najar F.Z."/>
            <person name="Nicholson C."/>
            <person name="Noirot C."/>
            <person name="O'Bleness M."/>
            <person name="Paule C.R."/>
            <person name="Poulain J."/>
            <person name="Prion F."/>
            <person name="Qin B."/>
            <person name="Qu C."/>
            <person name="Retzel E.F."/>
            <person name="Riddle C."/>
            <person name="Sallet E."/>
            <person name="Samain S."/>
            <person name="Samson N."/>
            <person name="Sanders I."/>
            <person name="Saurat O."/>
            <person name="Scarpelli C."/>
            <person name="Schiex T."/>
            <person name="Segurens B."/>
            <person name="Severin A.J."/>
            <person name="Sherrier D.J."/>
            <person name="Shi R."/>
            <person name="Sims S."/>
            <person name="Singer S.R."/>
            <person name="Sinharoy S."/>
            <person name="Sterck L."/>
            <person name="Viollet A."/>
            <person name="Wang B.B."/>
            <person name="Wang K."/>
            <person name="Wang M."/>
            <person name="Wang X."/>
            <person name="Warfsmann J."/>
            <person name="Weissenbach J."/>
            <person name="White D.D."/>
            <person name="White J.D."/>
            <person name="Wiley G.B."/>
            <person name="Wincker P."/>
            <person name="Xing Y."/>
            <person name="Yang L."/>
            <person name="Yao Z."/>
            <person name="Ying F."/>
            <person name="Zhai J."/>
            <person name="Zhou L."/>
            <person name="Zuber A."/>
            <person name="Denarie J."/>
            <person name="Dixon R.A."/>
            <person name="May G.D."/>
            <person name="Schwartz D.C."/>
            <person name="Rogers J."/>
            <person name="Quetier F."/>
            <person name="Town C.D."/>
            <person name="Roe B.A."/>
        </authorList>
    </citation>
    <scope>NUCLEOTIDE SEQUENCE [LARGE SCALE GENOMIC DNA]</scope>
    <source>
        <strain evidence="1">A17</strain>
        <strain evidence="2 3">cv. Jemalong A17</strain>
    </source>
</reference>
<evidence type="ECO:0000313" key="3">
    <source>
        <dbReference type="Proteomes" id="UP000002051"/>
    </source>
</evidence>
<accession>A0A072USC2</accession>
<organism evidence="1 3">
    <name type="scientific">Medicago truncatula</name>
    <name type="common">Barrel medic</name>
    <name type="synonym">Medicago tribuloides</name>
    <dbReference type="NCBI Taxonomy" id="3880"/>
    <lineage>
        <taxon>Eukaryota</taxon>
        <taxon>Viridiplantae</taxon>
        <taxon>Streptophyta</taxon>
        <taxon>Embryophyta</taxon>
        <taxon>Tracheophyta</taxon>
        <taxon>Spermatophyta</taxon>
        <taxon>Magnoliopsida</taxon>
        <taxon>eudicotyledons</taxon>
        <taxon>Gunneridae</taxon>
        <taxon>Pentapetalae</taxon>
        <taxon>rosids</taxon>
        <taxon>fabids</taxon>
        <taxon>Fabales</taxon>
        <taxon>Fabaceae</taxon>
        <taxon>Papilionoideae</taxon>
        <taxon>50 kb inversion clade</taxon>
        <taxon>NPAAA clade</taxon>
        <taxon>Hologalegina</taxon>
        <taxon>IRL clade</taxon>
        <taxon>Trifolieae</taxon>
        <taxon>Medicago</taxon>
    </lineage>
</organism>
<evidence type="ECO:0000313" key="2">
    <source>
        <dbReference type="EnsemblPlants" id="KEH31958"/>
    </source>
</evidence>
<dbReference type="EnsemblPlants" id="KEH31958">
    <property type="protein sequence ID" value="KEH31958"/>
    <property type="gene ID" value="MTR_4g108960"/>
</dbReference>
<keyword evidence="3" id="KW-1185">Reference proteome</keyword>
<proteinExistence type="predicted"/>
<dbReference type="Proteomes" id="UP000002051">
    <property type="component" value="Chromosome 4"/>
</dbReference>
<gene>
    <name evidence="1" type="ordered locus">MTR_4g108960</name>
</gene>
<dbReference type="AlphaFoldDB" id="A0A072USC2"/>